<feature type="non-terminal residue" evidence="1">
    <location>
        <position position="59"/>
    </location>
</feature>
<evidence type="ECO:0000313" key="1">
    <source>
        <dbReference type="EMBL" id="KAJ9584483.1"/>
    </source>
</evidence>
<comment type="caution">
    <text evidence="1">The sequence shown here is derived from an EMBL/GenBank/DDBJ whole genome shotgun (WGS) entry which is preliminary data.</text>
</comment>
<dbReference type="Proteomes" id="UP001233999">
    <property type="component" value="Unassembled WGS sequence"/>
</dbReference>
<name>A0AAD7ZRF5_DIPPU</name>
<organism evidence="1 2">
    <name type="scientific">Diploptera punctata</name>
    <name type="common">Pacific beetle cockroach</name>
    <dbReference type="NCBI Taxonomy" id="6984"/>
    <lineage>
        <taxon>Eukaryota</taxon>
        <taxon>Metazoa</taxon>
        <taxon>Ecdysozoa</taxon>
        <taxon>Arthropoda</taxon>
        <taxon>Hexapoda</taxon>
        <taxon>Insecta</taxon>
        <taxon>Pterygota</taxon>
        <taxon>Neoptera</taxon>
        <taxon>Polyneoptera</taxon>
        <taxon>Dictyoptera</taxon>
        <taxon>Blattodea</taxon>
        <taxon>Blaberoidea</taxon>
        <taxon>Blaberidae</taxon>
        <taxon>Diplopterinae</taxon>
        <taxon>Diploptera</taxon>
    </lineage>
</organism>
<dbReference type="AlphaFoldDB" id="A0AAD7ZRF5"/>
<feature type="non-terminal residue" evidence="1">
    <location>
        <position position="1"/>
    </location>
</feature>
<gene>
    <name evidence="1" type="ORF">L9F63_021177</name>
</gene>
<evidence type="ECO:0000313" key="2">
    <source>
        <dbReference type="Proteomes" id="UP001233999"/>
    </source>
</evidence>
<dbReference type="EMBL" id="JASPKZ010007402">
    <property type="protein sequence ID" value="KAJ9584483.1"/>
    <property type="molecule type" value="Genomic_DNA"/>
</dbReference>
<protein>
    <submittedName>
        <fullName evidence="1">Uncharacterized protein</fullName>
    </submittedName>
</protein>
<keyword evidence="2" id="KW-1185">Reference proteome</keyword>
<reference evidence="1" key="2">
    <citation type="submission" date="2023-05" db="EMBL/GenBank/DDBJ databases">
        <authorList>
            <person name="Fouks B."/>
        </authorList>
    </citation>
    <scope>NUCLEOTIDE SEQUENCE</scope>
    <source>
        <strain evidence="1">Stay&amp;Tobe</strain>
        <tissue evidence="1">Testes</tissue>
    </source>
</reference>
<reference evidence="1" key="1">
    <citation type="journal article" date="2023" name="IScience">
        <title>Live-bearing cockroach genome reveals convergent evolutionary mechanisms linked to viviparity in insects and beyond.</title>
        <authorList>
            <person name="Fouks B."/>
            <person name="Harrison M.C."/>
            <person name="Mikhailova A.A."/>
            <person name="Marchal E."/>
            <person name="English S."/>
            <person name="Carruthers M."/>
            <person name="Jennings E.C."/>
            <person name="Chiamaka E.L."/>
            <person name="Frigard R.A."/>
            <person name="Pippel M."/>
            <person name="Attardo G.M."/>
            <person name="Benoit J.B."/>
            <person name="Bornberg-Bauer E."/>
            <person name="Tobe S.S."/>
        </authorList>
    </citation>
    <scope>NUCLEOTIDE SEQUENCE</scope>
    <source>
        <tissue evidence="1">Testes</tissue>
    </source>
</reference>
<sequence length="59" mass="6538">FVTIVGSRTGPARKIGRDTNTCSRDSTALRTEIEALNYDMAVVVEKDMLPRHHCCGLCE</sequence>
<proteinExistence type="predicted"/>
<accession>A0AAD7ZRF5</accession>